<dbReference type="Gene3D" id="3.90.70.10">
    <property type="entry name" value="Cysteine proteinases"/>
    <property type="match status" value="1"/>
</dbReference>
<evidence type="ECO:0000256" key="1">
    <source>
        <dbReference type="ARBA" id="ARBA00008455"/>
    </source>
</evidence>
<dbReference type="SUPFAM" id="SSF101898">
    <property type="entry name" value="NHL repeat"/>
    <property type="match status" value="1"/>
</dbReference>
<dbReference type="SMART" id="SM00848">
    <property type="entry name" value="Inhibitor_I29"/>
    <property type="match status" value="1"/>
</dbReference>
<evidence type="ECO:0000313" key="11">
    <source>
        <dbReference type="Proteomes" id="UP000683360"/>
    </source>
</evidence>
<evidence type="ECO:0000256" key="3">
    <source>
        <dbReference type="ARBA" id="ARBA00022801"/>
    </source>
</evidence>
<dbReference type="PRINTS" id="PR00705">
    <property type="entry name" value="PAPAIN"/>
</dbReference>
<dbReference type="InterPro" id="IPR013201">
    <property type="entry name" value="Prot_inhib_I29"/>
</dbReference>
<dbReference type="OrthoDB" id="65740at2759"/>
<protein>
    <submittedName>
        <fullName evidence="10">CTSF</fullName>
        <ecNumber evidence="10">3.4.22.41</ecNumber>
    </submittedName>
</protein>
<evidence type="ECO:0000256" key="2">
    <source>
        <dbReference type="ARBA" id="ARBA00022670"/>
    </source>
</evidence>
<dbReference type="InterPro" id="IPR000169">
    <property type="entry name" value="Pept_cys_AS"/>
</dbReference>
<dbReference type="EMBL" id="CAJPWZ010003113">
    <property type="protein sequence ID" value="CAG2252221.1"/>
    <property type="molecule type" value="Genomic_DNA"/>
</dbReference>
<keyword evidence="7" id="KW-0479">Metal-binding</keyword>
<dbReference type="Proteomes" id="UP000683360">
    <property type="component" value="Unassembled WGS sequence"/>
</dbReference>
<dbReference type="InterPro" id="IPR025660">
    <property type="entry name" value="Pept_his_AS"/>
</dbReference>
<dbReference type="InterPro" id="IPR000315">
    <property type="entry name" value="Znf_B-box"/>
</dbReference>
<dbReference type="GO" id="GO:0008270">
    <property type="term" value="F:zinc ion binding"/>
    <property type="evidence" value="ECO:0007669"/>
    <property type="project" value="UniProtKB-KW"/>
</dbReference>
<keyword evidence="7" id="KW-0862">Zinc</keyword>
<dbReference type="GO" id="GO:0004197">
    <property type="term" value="F:cysteine-type endopeptidase activity"/>
    <property type="evidence" value="ECO:0007669"/>
    <property type="project" value="UniProtKB-EC"/>
</dbReference>
<dbReference type="PANTHER" id="PTHR12411">
    <property type="entry name" value="CYSTEINE PROTEASE FAMILY C1-RELATED"/>
    <property type="match status" value="1"/>
</dbReference>
<organism evidence="10 11">
    <name type="scientific">Mytilus edulis</name>
    <name type="common">Blue mussel</name>
    <dbReference type="NCBI Taxonomy" id="6550"/>
    <lineage>
        <taxon>Eukaryota</taxon>
        <taxon>Metazoa</taxon>
        <taxon>Spiralia</taxon>
        <taxon>Lophotrochozoa</taxon>
        <taxon>Mollusca</taxon>
        <taxon>Bivalvia</taxon>
        <taxon>Autobranchia</taxon>
        <taxon>Pteriomorphia</taxon>
        <taxon>Mytilida</taxon>
        <taxon>Mytiloidea</taxon>
        <taxon>Mytilidae</taxon>
        <taxon>Mytilinae</taxon>
        <taxon>Mytilus</taxon>
    </lineage>
</organism>
<dbReference type="InterPro" id="IPR013128">
    <property type="entry name" value="Peptidase_C1A"/>
</dbReference>
<keyword evidence="5" id="KW-0865">Zymogen</keyword>
<dbReference type="SMART" id="SM00336">
    <property type="entry name" value="BBOX"/>
    <property type="match status" value="2"/>
</dbReference>
<dbReference type="InterPro" id="IPR000668">
    <property type="entry name" value="Peptidase_C1A_C"/>
</dbReference>
<dbReference type="SMART" id="SM00645">
    <property type="entry name" value="Pept_C1"/>
    <property type="match status" value="1"/>
</dbReference>
<dbReference type="Gene3D" id="2.120.10.30">
    <property type="entry name" value="TolB, C-terminal domain"/>
    <property type="match status" value="1"/>
</dbReference>
<name>A0A8S3V3S1_MYTED</name>
<evidence type="ECO:0000256" key="4">
    <source>
        <dbReference type="ARBA" id="ARBA00022807"/>
    </source>
</evidence>
<keyword evidence="6" id="KW-1015">Disulfide bond</keyword>
<keyword evidence="3 10" id="KW-0378">Hydrolase</keyword>
<evidence type="ECO:0000256" key="6">
    <source>
        <dbReference type="ARBA" id="ARBA00023157"/>
    </source>
</evidence>
<dbReference type="SUPFAM" id="SSF54001">
    <property type="entry name" value="Cysteine proteinases"/>
    <property type="match status" value="1"/>
</dbReference>
<evidence type="ECO:0000259" key="9">
    <source>
        <dbReference type="PROSITE" id="PS50119"/>
    </source>
</evidence>
<evidence type="ECO:0000256" key="8">
    <source>
        <dbReference type="SAM" id="MobiDB-lite"/>
    </source>
</evidence>
<sequence>MEQETCFHCTHVFDLKNLSKECRRNIHKIHGEINILETLKSVYGGVELHDFSDFEQDCFVCSKCYNVIQGIYRSQKKLSTLTDSLKSVASTKFSSLNPENTTVVTPWIKSCSLAQEKRSPTKKRSRECLTPVKSGYTPMEKTIASIIPFPRIFESQWRINCLPDCPTDLQSEHKNDDNSEVDDNESADVNLQSNEAQTKEQMSETTDKTSNTSQLKPSQNITIYIFSSFLYTEDADLAKQLFQTWKLENGKEYNGVNEEQKRFDVFYDNIKTINKYNKMYQPETTFALNKFADMSPSEFHKKILMSDRKPPTFENDRYIKGEKGFYLPDSFDWVPKNVVTSVKNQGAAGSCWAFSTIENIEGQWALSGQPLVNLSVEQVVDCDGFEDVTRKNADCGVFGGWPYLAYQYIMKTGGIESSRDYGYCSGDTDTKHQENNCLPCPPPGFNSTLCGPAVPYCNMSQSCVAKLDKSKFVKGLKIADWKAIDKNETNIAEQLMKIGPLSIAMNADWLMFYRSGISSPYFCDPKSINHAVLLVGFGKEKTLFGEKLYWKVKNSWGPSWGEKGYFRIKRNAGTCGINTQVTTAILMKSFYFRKTRLYGSREGMAEGLVKEETPLCDACVRDKCTVCAEFWCRECVENLCTPCAVVHQKLKITSEHYVLPLYIKNIVSSQILNIPVTCKKHSNQSLLFYCPQHKSVLCNLCKQEHHERCRELEEITDITDSDNFIGHFKSKTEQVMESLYKRIEESTENKTLIQAEHNSIHDEIRHFCQDIKIKIDELQIEIVEDLSHHHSKRIQTVDENIETLLKIQSSVKSIDHDIKNVRDHLTEKQHFVILVALEHELQKKTIALSRLPTDEDRIQLRFQRSNVLDSITDLGTISSTAVSPSSSSNQVRSVEFVANTDHRLQNEENLARNIIPEDSRITLTTETAYSQTTVETGMRDLNDRLDTDCVSDGNETVLYSVLDTDNIPGPSYLFDAKRIQNGHTLENIAHLDQNEMVDNPNAKRKKFIHLKQSLQIKQMFKEDFVFPDLCCFFGKDKIALGDSTNQRIIICDQSGKLFKSFESIKVQDMAKSSISDSFIFVSIKDKGILQLECGTDGYHFSKYFDHNKVSDIASYGDKLAVRIGKKAIHILDCSETCGILQFKKVTVSDPPEHFDCDAQGNIFQTSKTSDNVLAYDLDGTTIYRFQHSDLRNAQGLTVDSIGNAYMVDFNYNNFTHEGLEIEKKKFIVQLKEESSSKDGREFWAKAETIQEQYEDPYRRSDEETEDEADIVQTKNDYVQLESSNGRCEAGNKQDNVNKEQDKTRNDKKTKVTNRINKQRQPKTMTSHRKL</sequence>
<keyword evidence="2" id="KW-0645">Protease</keyword>
<dbReference type="EC" id="3.4.22.41" evidence="10"/>
<dbReference type="CDD" id="cd19757">
    <property type="entry name" value="Bbox1"/>
    <property type="match status" value="1"/>
</dbReference>
<dbReference type="GO" id="GO:0006508">
    <property type="term" value="P:proteolysis"/>
    <property type="evidence" value="ECO:0007669"/>
    <property type="project" value="UniProtKB-KW"/>
</dbReference>
<keyword evidence="11" id="KW-1185">Reference proteome</keyword>
<keyword evidence="7" id="KW-0863">Zinc-finger</keyword>
<dbReference type="Gene3D" id="3.30.160.60">
    <property type="entry name" value="Classic Zinc Finger"/>
    <property type="match status" value="1"/>
</dbReference>
<dbReference type="PROSITE" id="PS50119">
    <property type="entry name" value="ZF_BBOX"/>
    <property type="match status" value="2"/>
</dbReference>
<feature type="domain" description="B box-type" evidence="9">
    <location>
        <begin position="611"/>
        <end position="661"/>
    </location>
</feature>
<dbReference type="CDD" id="cd19756">
    <property type="entry name" value="Bbox2"/>
    <property type="match status" value="1"/>
</dbReference>
<evidence type="ECO:0000313" key="10">
    <source>
        <dbReference type="EMBL" id="CAG2252221.1"/>
    </source>
</evidence>
<dbReference type="Pfam" id="PF00112">
    <property type="entry name" value="Peptidase_C1"/>
    <property type="match status" value="1"/>
</dbReference>
<feature type="compositionally biased region" description="Basic residues" evidence="8">
    <location>
        <begin position="1310"/>
        <end position="1330"/>
    </location>
</feature>
<comment type="caution">
    <text evidence="10">The sequence shown here is derived from an EMBL/GenBank/DDBJ whole genome shotgun (WGS) entry which is preliminary data.</text>
</comment>
<dbReference type="CDD" id="cd02248">
    <property type="entry name" value="Peptidase_C1A"/>
    <property type="match status" value="1"/>
</dbReference>
<dbReference type="InterPro" id="IPR038765">
    <property type="entry name" value="Papain-like_cys_pep_sf"/>
</dbReference>
<dbReference type="PROSITE" id="PS00139">
    <property type="entry name" value="THIOL_PROTEASE_CYS"/>
    <property type="match status" value="1"/>
</dbReference>
<feature type="compositionally biased region" description="Basic and acidic residues" evidence="8">
    <location>
        <begin position="197"/>
        <end position="207"/>
    </location>
</feature>
<dbReference type="InterPro" id="IPR011042">
    <property type="entry name" value="6-blade_b-propeller_TolB-like"/>
</dbReference>
<gene>
    <name evidence="10" type="ORF">MEDL_63834</name>
</gene>
<feature type="region of interest" description="Disordered" evidence="8">
    <location>
        <begin position="1284"/>
        <end position="1330"/>
    </location>
</feature>
<feature type="region of interest" description="Disordered" evidence="8">
    <location>
        <begin position="168"/>
        <end position="214"/>
    </location>
</feature>
<feature type="compositionally biased region" description="Basic and acidic residues" evidence="8">
    <location>
        <begin position="1289"/>
        <end position="1309"/>
    </location>
</feature>
<comment type="similarity">
    <text evidence="1">Belongs to the peptidase C1 family.</text>
</comment>
<dbReference type="InterPro" id="IPR039417">
    <property type="entry name" value="Peptidase_C1A_papain-like"/>
</dbReference>
<proteinExistence type="inferred from homology"/>
<dbReference type="PROSITE" id="PS00639">
    <property type="entry name" value="THIOL_PROTEASE_HIS"/>
    <property type="match status" value="1"/>
</dbReference>
<accession>A0A8S3V3S1</accession>
<reference evidence="10" key="1">
    <citation type="submission" date="2021-03" db="EMBL/GenBank/DDBJ databases">
        <authorList>
            <person name="Bekaert M."/>
        </authorList>
    </citation>
    <scope>NUCLEOTIDE SEQUENCE</scope>
</reference>
<feature type="domain" description="B box-type" evidence="9">
    <location>
        <begin position="673"/>
        <end position="718"/>
    </location>
</feature>
<dbReference type="Pfam" id="PF08246">
    <property type="entry name" value="Inhibitor_I29"/>
    <property type="match status" value="1"/>
</dbReference>
<keyword evidence="4" id="KW-0788">Thiol protease</keyword>
<evidence type="ECO:0000256" key="7">
    <source>
        <dbReference type="PROSITE-ProRule" id="PRU00024"/>
    </source>
</evidence>
<evidence type="ECO:0000256" key="5">
    <source>
        <dbReference type="ARBA" id="ARBA00023145"/>
    </source>
</evidence>